<feature type="domain" description="MoaB/Mog" evidence="12">
    <location>
        <begin position="183"/>
        <end position="329"/>
    </location>
</feature>
<comment type="catalytic activity">
    <reaction evidence="10">
        <text>adenylyl-molybdopterin + molybdate = Mo-molybdopterin + AMP + H(+)</text>
        <dbReference type="Rhea" id="RHEA:35047"/>
        <dbReference type="ChEBI" id="CHEBI:15378"/>
        <dbReference type="ChEBI" id="CHEBI:36264"/>
        <dbReference type="ChEBI" id="CHEBI:62727"/>
        <dbReference type="ChEBI" id="CHEBI:71302"/>
        <dbReference type="ChEBI" id="CHEBI:456215"/>
        <dbReference type="EC" id="2.10.1.1"/>
    </reaction>
</comment>
<dbReference type="InterPro" id="IPR036135">
    <property type="entry name" value="MoeA_linker/N_sf"/>
</dbReference>
<accession>A0A7C3ZXV6</accession>
<keyword evidence="7 11" id="KW-0479">Metal-binding</keyword>
<comment type="caution">
    <text evidence="13">The sequence shown here is derived from an EMBL/GenBank/DDBJ whole genome shotgun (WGS) entry which is preliminary data.</text>
</comment>
<keyword evidence="8 11" id="KW-0460">Magnesium</keyword>
<evidence type="ECO:0000256" key="1">
    <source>
        <dbReference type="ARBA" id="ARBA00001946"/>
    </source>
</evidence>
<dbReference type="EMBL" id="DSPX01000165">
    <property type="protein sequence ID" value="HGG02128.1"/>
    <property type="molecule type" value="Genomic_DNA"/>
</dbReference>
<dbReference type="SUPFAM" id="SSF53218">
    <property type="entry name" value="Molybdenum cofactor biosynthesis proteins"/>
    <property type="match status" value="1"/>
</dbReference>
<dbReference type="EC" id="2.10.1.1" evidence="11"/>
<dbReference type="Pfam" id="PF03454">
    <property type="entry name" value="MoeA_C"/>
    <property type="match status" value="1"/>
</dbReference>
<comment type="pathway">
    <text evidence="3 11">Cofactor biosynthesis; molybdopterin biosynthesis.</text>
</comment>
<evidence type="ECO:0000256" key="8">
    <source>
        <dbReference type="ARBA" id="ARBA00022842"/>
    </source>
</evidence>
<dbReference type="Gene3D" id="2.40.340.10">
    <property type="entry name" value="MoeA, C-terminal, domain IV"/>
    <property type="match status" value="1"/>
</dbReference>
<dbReference type="GO" id="GO:0046872">
    <property type="term" value="F:metal ion binding"/>
    <property type="evidence" value="ECO:0007669"/>
    <property type="project" value="UniProtKB-UniRule"/>
</dbReference>
<dbReference type="PANTHER" id="PTHR10192">
    <property type="entry name" value="MOLYBDOPTERIN BIOSYNTHESIS PROTEIN"/>
    <property type="match status" value="1"/>
</dbReference>
<comment type="similarity">
    <text evidence="4 11">Belongs to the MoeA family.</text>
</comment>
<evidence type="ECO:0000259" key="12">
    <source>
        <dbReference type="SMART" id="SM00852"/>
    </source>
</evidence>
<evidence type="ECO:0000256" key="7">
    <source>
        <dbReference type="ARBA" id="ARBA00022723"/>
    </source>
</evidence>
<dbReference type="AlphaFoldDB" id="A0A7C3ZXV6"/>
<dbReference type="PANTHER" id="PTHR10192:SF5">
    <property type="entry name" value="GEPHYRIN"/>
    <property type="match status" value="1"/>
</dbReference>
<protein>
    <recommendedName>
        <fullName evidence="11">Molybdopterin molybdenumtransferase</fullName>
        <ecNumber evidence="11">2.10.1.1</ecNumber>
    </recommendedName>
</protein>
<dbReference type="SUPFAM" id="SSF63882">
    <property type="entry name" value="MoeA N-terminal region -like"/>
    <property type="match status" value="1"/>
</dbReference>
<dbReference type="Pfam" id="PF00994">
    <property type="entry name" value="MoCF_biosynth"/>
    <property type="match status" value="1"/>
</dbReference>
<reference evidence="13" key="1">
    <citation type="journal article" date="2020" name="mSystems">
        <title>Genome- and Community-Level Interaction Insights into Carbon Utilization and Element Cycling Functions of Hydrothermarchaeota in Hydrothermal Sediment.</title>
        <authorList>
            <person name="Zhou Z."/>
            <person name="Liu Y."/>
            <person name="Xu W."/>
            <person name="Pan J."/>
            <person name="Luo Z.H."/>
            <person name="Li M."/>
        </authorList>
    </citation>
    <scope>NUCLEOTIDE SEQUENCE [LARGE SCALE GENOMIC DNA]</scope>
    <source>
        <strain evidence="13">SpSt-374</strain>
    </source>
</reference>
<dbReference type="InterPro" id="IPR005111">
    <property type="entry name" value="MoeA_C_domain_IV"/>
</dbReference>
<comment type="function">
    <text evidence="2 11">Catalyzes the insertion of molybdate into adenylated molybdopterin with the concomitant release of AMP.</text>
</comment>
<dbReference type="InterPro" id="IPR036425">
    <property type="entry name" value="MoaB/Mog-like_dom_sf"/>
</dbReference>
<dbReference type="InterPro" id="IPR036688">
    <property type="entry name" value="MoeA_C_domain_IV_sf"/>
</dbReference>
<name>A0A7C3ZXV6_9CYAN</name>
<gene>
    <name evidence="13" type="ORF">ENR15_16155</name>
</gene>
<dbReference type="SUPFAM" id="SSF63867">
    <property type="entry name" value="MoeA C-terminal domain-like"/>
    <property type="match status" value="1"/>
</dbReference>
<proteinExistence type="inferred from homology"/>
<evidence type="ECO:0000256" key="6">
    <source>
        <dbReference type="ARBA" id="ARBA00022679"/>
    </source>
</evidence>
<dbReference type="NCBIfam" id="TIGR00177">
    <property type="entry name" value="molyb_syn"/>
    <property type="match status" value="1"/>
</dbReference>
<evidence type="ECO:0000256" key="2">
    <source>
        <dbReference type="ARBA" id="ARBA00002901"/>
    </source>
</evidence>
<dbReference type="CDD" id="cd00887">
    <property type="entry name" value="MoeA"/>
    <property type="match status" value="1"/>
</dbReference>
<dbReference type="Gene3D" id="3.40.980.10">
    <property type="entry name" value="MoaB/Mog-like domain"/>
    <property type="match status" value="1"/>
</dbReference>
<comment type="cofactor">
    <cofactor evidence="1 11">
        <name>Mg(2+)</name>
        <dbReference type="ChEBI" id="CHEBI:18420"/>
    </cofactor>
</comment>
<dbReference type="UniPathway" id="UPA00344"/>
<keyword evidence="6 11" id="KW-0808">Transferase</keyword>
<dbReference type="InterPro" id="IPR005110">
    <property type="entry name" value="MoeA_linker/N"/>
</dbReference>
<keyword evidence="5 11" id="KW-0500">Molybdenum</keyword>
<evidence type="ECO:0000256" key="9">
    <source>
        <dbReference type="ARBA" id="ARBA00023150"/>
    </source>
</evidence>
<dbReference type="FunFam" id="3.40.980.10:FF:000004">
    <property type="entry name" value="Molybdopterin molybdenumtransferase"/>
    <property type="match status" value="1"/>
</dbReference>
<dbReference type="PROSITE" id="PS01079">
    <property type="entry name" value="MOCF_BIOSYNTHESIS_2"/>
    <property type="match status" value="1"/>
</dbReference>
<evidence type="ECO:0000313" key="13">
    <source>
        <dbReference type="EMBL" id="HGG02128.1"/>
    </source>
</evidence>
<evidence type="ECO:0000256" key="4">
    <source>
        <dbReference type="ARBA" id="ARBA00010763"/>
    </source>
</evidence>
<sequence>MLPVGEAEAIVLNLVQPLGERDVEILDLVAAAGRILAAPVSGKLDVPHWDNSAMDGYAVKYDDVKNASDSNPAVLEIKEEIPAGKQPQMTVQPGQAARIFTGSMMPLGADTVIMQEQTRRRDNRVEILVTPPAPGDFVRHRGEFYQAMTPLLQPGVRLGAADIAVLASAQGTEVPVFRRPRVAIFSTGDELVGAGEPIGPGQLVDSNQYALAVAATAAGCEALRLGIVKDDKRVLQEAMARALNSADVVLSTGGVSVGDYDYVEEIIVSLGGTIHITSVAIKPGKPLTVATFPQTELPGAPPKLYFGLPGNPVSTLITFWRFVEPALKKLSGLTSGWGPLFVPARTRQDLRAGGQRETYLWGKIHRSDGGWEFELAAGSHSSGNLINLAQTTGLAVVPVGQKAIAAGETVTVLLV</sequence>
<dbReference type="NCBIfam" id="NF045515">
    <property type="entry name" value="Glp_gephyrin"/>
    <property type="match status" value="1"/>
</dbReference>
<dbReference type="InterPro" id="IPR038987">
    <property type="entry name" value="MoeA-like"/>
</dbReference>
<dbReference type="GO" id="GO:0006777">
    <property type="term" value="P:Mo-molybdopterin cofactor biosynthetic process"/>
    <property type="evidence" value="ECO:0007669"/>
    <property type="project" value="UniProtKB-UniRule"/>
</dbReference>
<dbReference type="Pfam" id="PF03453">
    <property type="entry name" value="MoeA_N"/>
    <property type="match status" value="1"/>
</dbReference>
<dbReference type="SMART" id="SM00852">
    <property type="entry name" value="MoCF_biosynth"/>
    <property type="match status" value="1"/>
</dbReference>
<dbReference type="InterPro" id="IPR008284">
    <property type="entry name" value="MoCF_biosynth_CS"/>
</dbReference>
<dbReference type="Gene3D" id="3.90.105.10">
    <property type="entry name" value="Molybdopterin biosynthesis moea protein, domain 2"/>
    <property type="match status" value="1"/>
</dbReference>
<dbReference type="InterPro" id="IPR001453">
    <property type="entry name" value="MoaB/Mog_dom"/>
</dbReference>
<evidence type="ECO:0000256" key="5">
    <source>
        <dbReference type="ARBA" id="ARBA00022505"/>
    </source>
</evidence>
<organism evidence="13">
    <name type="scientific">Planktothricoides sp. SpSt-374</name>
    <dbReference type="NCBI Taxonomy" id="2282167"/>
    <lineage>
        <taxon>Bacteria</taxon>
        <taxon>Bacillati</taxon>
        <taxon>Cyanobacteriota</taxon>
        <taxon>Cyanophyceae</taxon>
        <taxon>Oscillatoriophycideae</taxon>
        <taxon>Oscillatoriales</taxon>
        <taxon>Oscillatoriaceae</taxon>
        <taxon>Planktothricoides</taxon>
    </lineage>
</organism>
<dbReference type="Gene3D" id="2.170.190.11">
    <property type="entry name" value="Molybdopterin biosynthesis moea protein, domain 3"/>
    <property type="match status" value="1"/>
</dbReference>
<evidence type="ECO:0000256" key="11">
    <source>
        <dbReference type="RuleBase" id="RU365090"/>
    </source>
</evidence>
<evidence type="ECO:0000256" key="10">
    <source>
        <dbReference type="ARBA" id="ARBA00047317"/>
    </source>
</evidence>
<evidence type="ECO:0000256" key="3">
    <source>
        <dbReference type="ARBA" id="ARBA00005046"/>
    </source>
</evidence>
<dbReference type="GO" id="GO:0061599">
    <property type="term" value="F:molybdopterin molybdotransferase activity"/>
    <property type="evidence" value="ECO:0007669"/>
    <property type="project" value="UniProtKB-UniRule"/>
</dbReference>
<keyword evidence="9 11" id="KW-0501">Molybdenum cofactor biosynthesis</keyword>
<dbReference type="GO" id="GO:0005829">
    <property type="term" value="C:cytosol"/>
    <property type="evidence" value="ECO:0007669"/>
    <property type="project" value="TreeGrafter"/>
</dbReference>